<protein>
    <submittedName>
        <fullName evidence="1">Uncharacterized protein</fullName>
    </submittedName>
</protein>
<dbReference type="AlphaFoldDB" id="A0A8T0NRT3"/>
<organism evidence="1 2">
    <name type="scientific">Panicum virgatum</name>
    <name type="common">Blackwell switchgrass</name>
    <dbReference type="NCBI Taxonomy" id="38727"/>
    <lineage>
        <taxon>Eukaryota</taxon>
        <taxon>Viridiplantae</taxon>
        <taxon>Streptophyta</taxon>
        <taxon>Embryophyta</taxon>
        <taxon>Tracheophyta</taxon>
        <taxon>Spermatophyta</taxon>
        <taxon>Magnoliopsida</taxon>
        <taxon>Liliopsida</taxon>
        <taxon>Poales</taxon>
        <taxon>Poaceae</taxon>
        <taxon>PACMAD clade</taxon>
        <taxon>Panicoideae</taxon>
        <taxon>Panicodae</taxon>
        <taxon>Paniceae</taxon>
        <taxon>Panicinae</taxon>
        <taxon>Panicum</taxon>
        <taxon>Panicum sect. Hiantes</taxon>
    </lineage>
</organism>
<evidence type="ECO:0000313" key="1">
    <source>
        <dbReference type="EMBL" id="KAG2551255.1"/>
    </source>
</evidence>
<accession>A0A8T0NRT3</accession>
<name>A0A8T0NRT3_PANVG</name>
<dbReference type="Proteomes" id="UP000823388">
    <property type="component" value="Chromosome 9K"/>
</dbReference>
<keyword evidence="2" id="KW-1185">Reference proteome</keyword>
<dbReference type="EMBL" id="CM029053">
    <property type="protein sequence ID" value="KAG2551255.1"/>
    <property type="molecule type" value="Genomic_DNA"/>
</dbReference>
<gene>
    <name evidence="1" type="ORF">PVAP13_9KG386200</name>
</gene>
<reference evidence="1" key="1">
    <citation type="submission" date="2020-05" db="EMBL/GenBank/DDBJ databases">
        <title>WGS assembly of Panicum virgatum.</title>
        <authorList>
            <person name="Lovell J.T."/>
            <person name="Jenkins J."/>
            <person name="Shu S."/>
            <person name="Juenger T.E."/>
            <person name="Schmutz J."/>
        </authorList>
    </citation>
    <scope>NUCLEOTIDE SEQUENCE</scope>
    <source>
        <strain evidence="1">AP13</strain>
    </source>
</reference>
<proteinExistence type="predicted"/>
<sequence length="168" mass="18323">MQPQGELLLHLCALTESAKDASHSHRDRGTVPRSPFPELPFRIAEWGRRGTVAGSWMGREWGRRTNMNRIRKREGDGVPAGGRRDGRPGVNLNAVLISYTNGVISRTVFGRRRRELRAGRWREAREAVRRLQGAARDGDPGGVRAVGSVGGHAHGAGGQGEAHVVPNV</sequence>
<comment type="caution">
    <text evidence="1">The sequence shown here is derived from an EMBL/GenBank/DDBJ whole genome shotgun (WGS) entry which is preliminary data.</text>
</comment>
<evidence type="ECO:0000313" key="2">
    <source>
        <dbReference type="Proteomes" id="UP000823388"/>
    </source>
</evidence>